<dbReference type="Proteomes" id="UP000515151">
    <property type="component" value="Chromosome 6"/>
</dbReference>
<dbReference type="Pfam" id="PF03140">
    <property type="entry name" value="DUF247"/>
    <property type="match status" value="2"/>
</dbReference>
<protein>
    <submittedName>
        <fullName evidence="2">Uncharacterized protein LOC116212287</fullName>
    </submittedName>
</protein>
<dbReference type="InterPro" id="IPR004158">
    <property type="entry name" value="DUF247_pln"/>
</dbReference>
<sequence>MQPQFKPSRAAAIDAEACFKRAIYKLPGNVMNINLKAYWPAVVSFGPYHHGKEHLKPMEEHKARDLRHFIKRSNEPSDHAARAGATVCEVLPNLMACYHLLDQKGQNDKDAFLQIMILDGCFILEIDMLKLENQLPILVLEKLVAVERKTDVLERTQSNLRGELCSNCVLTKNRRDASFRWWNPFRDWNFRKGFESLFASVQDEEVINKLILEFCCPLTTIVKMGECLHVLDVFWKRLVHKGPSHKTSNRKSYMAQDGYEIVRSATDLIEAGIKF</sequence>
<proteinExistence type="predicted"/>
<gene>
    <name evidence="2" type="primary">LOC116212287</name>
</gene>
<accession>A0A6P8EBQ8</accession>
<dbReference type="PANTHER" id="PTHR31170">
    <property type="entry name" value="BNAC04G53230D PROTEIN"/>
    <property type="match status" value="1"/>
</dbReference>
<dbReference type="PANTHER" id="PTHR31170:SF18">
    <property type="entry name" value="(WILD MALAYSIAN BANANA) HYPOTHETICAL PROTEIN"/>
    <property type="match status" value="1"/>
</dbReference>
<reference evidence="2" key="2">
    <citation type="submission" date="2025-08" db="UniProtKB">
        <authorList>
            <consortium name="RefSeq"/>
        </authorList>
    </citation>
    <scope>IDENTIFICATION</scope>
    <source>
        <tissue evidence="2">Leaf</tissue>
    </source>
</reference>
<keyword evidence="1" id="KW-1185">Reference proteome</keyword>
<evidence type="ECO:0000313" key="2">
    <source>
        <dbReference type="RefSeq" id="XP_031402708.1"/>
    </source>
</evidence>
<dbReference type="OrthoDB" id="1385425at2759"/>
<organism evidence="1 2">
    <name type="scientific">Punica granatum</name>
    <name type="common">Pomegranate</name>
    <dbReference type="NCBI Taxonomy" id="22663"/>
    <lineage>
        <taxon>Eukaryota</taxon>
        <taxon>Viridiplantae</taxon>
        <taxon>Streptophyta</taxon>
        <taxon>Embryophyta</taxon>
        <taxon>Tracheophyta</taxon>
        <taxon>Spermatophyta</taxon>
        <taxon>Magnoliopsida</taxon>
        <taxon>eudicotyledons</taxon>
        <taxon>Gunneridae</taxon>
        <taxon>Pentapetalae</taxon>
        <taxon>rosids</taxon>
        <taxon>malvids</taxon>
        <taxon>Myrtales</taxon>
        <taxon>Lythraceae</taxon>
        <taxon>Punica</taxon>
    </lineage>
</organism>
<reference evidence="1" key="1">
    <citation type="journal article" date="2020" name="Plant Biotechnol. J.">
        <title>The pomegranate (Punica granatum L.) draft genome dissects genetic divergence between soft- and hard-seeded cultivars.</title>
        <authorList>
            <person name="Luo X."/>
            <person name="Li H."/>
            <person name="Wu Z."/>
            <person name="Yao W."/>
            <person name="Zhao P."/>
            <person name="Cao D."/>
            <person name="Yu H."/>
            <person name="Li K."/>
            <person name="Poudel K."/>
            <person name="Zhao D."/>
            <person name="Zhang F."/>
            <person name="Xia X."/>
            <person name="Chen L."/>
            <person name="Wang Q."/>
            <person name="Jing D."/>
            <person name="Cao S."/>
        </authorList>
    </citation>
    <scope>NUCLEOTIDE SEQUENCE [LARGE SCALE GENOMIC DNA]</scope>
    <source>
        <strain evidence="1">cv. Tunisia</strain>
    </source>
</reference>
<name>A0A6P8EBQ8_PUNGR</name>
<dbReference type="RefSeq" id="XP_031402708.1">
    <property type="nucleotide sequence ID" value="XM_031546848.1"/>
</dbReference>
<evidence type="ECO:0000313" key="1">
    <source>
        <dbReference type="Proteomes" id="UP000515151"/>
    </source>
</evidence>
<dbReference type="GeneID" id="116212287"/>
<dbReference type="AlphaFoldDB" id="A0A6P8EBQ8"/>